<dbReference type="Proteomes" id="UP000245626">
    <property type="component" value="Unassembled WGS sequence"/>
</dbReference>
<proteinExistence type="predicted"/>
<protein>
    <submittedName>
        <fullName evidence="1">Uncharacterized protein</fullName>
    </submittedName>
</protein>
<evidence type="ECO:0000313" key="1">
    <source>
        <dbReference type="EMBL" id="PWN53475.1"/>
    </source>
</evidence>
<keyword evidence="2" id="KW-1185">Reference proteome</keyword>
<reference evidence="1 2" key="1">
    <citation type="journal article" date="2018" name="Mol. Biol. Evol.">
        <title>Broad Genomic Sampling Reveals a Smut Pathogenic Ancestry of the Fungal Clade Ustilaginomycotina.</title>
        <authorList>
            <person name="Kijpornyongpan T."/>
            <person name="Mondo S.J."/>
            <person name="Barry K."/>
            <person name="Sandor L."/>
            <person name="Lee J."/>
            <person name="Lipzen A."/>
            <person name="Pangilinan J."/>
            <person name="LaButti K."/>
            <person name="Hainaut M."/>
            <person name="Henrissat B."/>
            <person name="Grigoriev I.V."/>
            <person name="Spatafora J.W."/>
            <person name="Aime M.C."/>
        </authorList>
    </citation>
    <scope>NUCLEOTIDE SEQUENCE [LARGE SCALE GENOMIC DNA]</scope>
    <source>
        <strain evidence="1 2">SA 807</strain>
    </source>
</reference>
<gene>
    <name evidence="1" type="ORF">IE53DRAFT_377314</name>
</gene>
<name>A0ACD0P606_9BASI</name>
<organism evidence="1 2">
    <name type="scientific">Violaceomyces palustris</name>
    <dbReference type="NCBI Taxonomy" id="1673888"/>
    <lineage>
        <taxon>Eukaryota</taxon>
        <taxon>Fungi</taxon>
        <taxon>Dikarya</taxon>
        <taxon>Basidiomycota</taxon>
        <taxon>Ustilaginomycotina</taxon>
        <taxon>Ustilaginomycetes</taxon>
        <taxon>Violaceomycetales</taxon>
        <taxon>Violaceomycetaceae</taxon>
        <taxon>Violaceomyces</taxon>
    </lineage>
</organism>
<evidence type="ECO:0000313" key="2">
    <source>
        <dbReference type="Proteomes" id="UP000245626"/>
    </source>
</evidence>
<accession>A0ACD0P606</accession>
<sequence length="1476" mass="155846">MTFDQGKVVDSTMTDASSIAPPSVRRSLRASAASQKSQPAPPTPQPVDSTEQDKDQTAEVKAGSSTALRRGSRIKKPTSKLLQGGHEDSDQANGNASPPSSSKGTITRKSKRSSAVKGRGDQVEGEEKGSKEEERVEEEEDGEDGEEEKEEEEEEDDKEYCVCKGKDDGRPMVWCVECDDWFHFKCVGLTQKEAKNLVEYVCAACSEKTGNLSKRNQDIQVSNKTESTTKGSEEGIVKRRPPSNRIRSRSSRGMRSEENLEEPKEDCDDDVKSPPSPPPQTFHEENVDQNPENVIVVVDSVHDDEGDDEKSESVGEIEGHAKDSRRVGGGGEASRSLEKERSKRRNRTTSSSSSDSGLKRKKLDEKMEEEEGEDGWKASKEPDAKKGRRHSPSQQQALAGSRQRSATTSSKTEGGLGPSSPSATSPPSSLSPKRKASLPSSGSVDGVVGSKLPATSFYAVAKSNTNKSTTATTTNTSSSSSSSSSKPSNTVAKQSSRNSSEEDAVRKHVLGKFVEVLFQILSSTSLVETNQEAGGAGGDQTSTISTTNPTTATVNPEMMDGTKGSCKERSEEYAARLESELFTLHGERNSKGGGSSGVILSAGKAYKDRFRTLLFNLKDQNNTSLHLRIASGSLKPQELARLSNEDLANEKIRLATEEAKREALFRSTLKKETANPTRKMTHKGEVDIDREMIDGGGGSGVNHFGEVDRPSSSDGGGGDDQPTSNAKRLRSSSVAEKDASPYLAQRQRTATLAGSSLIRDLDSDESGHLLSSPRESTADFNKAVEEMTKNPDSMKSGKSASSPPPSSSSSPATKFDFSDIWSSAPSSGGGGLGEEDQAEDQDAAAAKELGFGQSPGGDGIGGGGGGGLYDSDTFVEEAAKVGGGRGVIGVEVGPDRGDDDGGDVDAGGDGDGDVGFEFGEDSKLGEGADDFIDSFLAGGGGGGGGVDHHEDQDVVMDEAVKETKDGDREGDVEGDRRWAKGSGQTRSTTTPDVEPPSWLGLRHLTKAVWKGALTMPDFGTCTGTVRQVAGRELGLDPWIWSQLFPSPQNLIQGRLPSKAAIDYLLQVRQSSRTETIALVMEETFERQALEGLGSSSAAPGTEEENRKSFKSLVDYFLQKQRYGVLSCSKRAKGSVVKDFYIAPLSKDEAVPEWLRLMKEEPFGRGHDLKRERDYFVIAAVVHRGTIEAEANKERQRQRRSKEEVGVASSSGSTRSHDPSQGVKVDLPSTSTLVGSATGGKAGLGTHIVTPPPPPPPTLGTTTGGGAWAGDVGSNYGNRAGLVAELGGGGGGGGGGFTSTALQDLLKSIGKTTASLSQQQQQQESGVGPQSTYGPEQSSSTSSSSPSFGLHASATAGSYSPLTSGGPPAAPSASTPLPASLTGLLNSNPNLLQQLQSITSLNLAPQPNSDNQRQEEGVQAFRPPPGPAPRLQMPVSEVLVEGQGVEWEEEEEEATGSGQASISIAGHGQGGGDLTIL</sequence>
<dbReference type="EMBL" id="KZ819724">
    <property type="protein sequence ID" value="PWN53475.1"/>
    <property type="molecule type" value="Genomic_DNA"/>
</dbReference>